<sequence>MVDISKMISCDNENDITYNLGQKDKAFYRLRVASVCDEDVNENFVFMVLYISEKFIIGFMMS</sequence>
<dbReference type="EMBL" id="FN645454">
    <property type="protein sequence ID" value="CBI76067.1"/>
    <property type="molecule type" value="Genomic_DNA"/>
</dbReference>
<dbReference type="KEGG" id="bcd:BARCL_0386"/>
<dbReference type="STRING" id="696125.BARCL_0386"/>
<evidence type="ECO:0000313" key="1">
    <source>
        <dbReference type="EMBL" id="CBI76067.1"/>
    </source>
</evidence>
<reference evidence="2" key="1">
    <citation type="submission" date="2009-11" db="EMBL/GenBank/DDBJ databases">
        <title>Genome sequencing of Bartonella species and comparative genomics.</title>
        <authorList>
            <person name="Engel P."/>
            <person name="Salzburger W."/>
            <person name="Marius L."/>
            <person name="Chao-Chin C."/>
            <person name="Soichi M."/>
            <person name="Christa L."/>
            <person name="Alexandra C."/>
            <person name="Aurelie L."/>
            <person name="Claudine M."/>
            <person name="Stephan S.C."/>
            <person name="Christoph D."/>
        </authorList>
    </citation>
    <scope>NUCLEOTIDE SEQUENCE [LARGE SCALE GENOMIC DNA]</scope>
    <source>
        <strain evidence="2">CIP 104772 / 73</strain>
    </source>
</reference>
<proteinExistence type="predicted"/>
<accession>E6YGS9</accession>
<reference evidence="1 2" key="2">
    <citation type="journal article" date="2011" name="PLoS Genet.">
        <title>Parallel evolution of a type IV secretion system in radiating lineages of the host-restricted bacterial pathogen Bartonella.</title>
        <authorList>
            <person name="Engel P."/>
            <person name="Salzburger W."/>
            <person name="Liesch M."/>
            <person name="Chang C.C."/>
            <person name="Maruyama S."/>
            <person name="Lanz C."/>
            <person name="Calteau A."/>
            <person name="Lajus A."/>
            <person name="Medigue C."/>
            <person name="Schuster S.C."/>
            <person name="Dehio C."/>
        </authorList>
    </citation>
    <scope>NUCLEOTIDE SEQUENCE [LARGE SCALE GENOMIC DNA]</scope>
    <source>
        <strain evidence="2">CIP 104772 / 73</strain>
    </source>
</reference>
<evidence type="ECO:0000313" key="2">
    <source>
        <dbReference type="Proteomes" id="UP000009101"/>
    </source>
</evidence>
<dbReference type="Proteomes" id="UP000009101">
    <property type="component" value="Chromosome"/>
</dbReference>
<protein>
    <submittedName>
        <fullName evidence="1">Uncharacterized protein</fullName>
    </submittedName>
</protein>
<keyword evidence="2" id="KW-1185">Reference proteome</keyword>
<organism evidence="1 2">
    <name type="scientific">Bartonella clarridgeiae (strain CCUG 45776 / CIP 104772 / 73)</name>
    <dbReference type="NCBI Taxonomy" id="696125"/>
    <lineage>
        <taxon>Bacteria</taxon>
        <taxon>Pseudomonadati</taxon>
        <taxon>Pseudomonadota</taxon>
        <taxon>Alphaproteobacteria</taxon>
        <taxon>Hyphomicrobiales</taxon>
        <taxon>Bartonellaceae</taxon>
        <taxon>Bartonella</taxon>
    </lineage>
</organism>
<name>E6YGS9_BARC7</name>
<dbReference type="HOGENOM" id="CLU_2894888_0_0_5"/>
<dbReference type="AlphaFoldDB" id="E6YGS9"/>
<gene>
    <name evidence="1" type="ordered locus">BARCL_0386</name>
</gene>